<dbReference type="InterPro" id="IPR045739">
    <property type="entry name" value="ACT_dom_pair"/>
</dbReference>
<dbReference type="KEGG" id="bana:BARAN1_0124"/>
<name>A0A2X3KYY1_9BACT</name>
<reference evidence="3" key="1">
    <citation type="submission" date="2018-05" db="EMBL/GenBank/DDBJ databases">
        <authorList>
            <person name="Hao L."/>
        </authorList>
    </citation>
    <scope>NUCLEOTIDE SEQUENCE [LARGE SCALE GENOMIC DNA]</scope>
</reference>
<organism evidence="2 3">
    <name type="scientific">Candidatus Bipolaricaulis anaerobius</name>
    <dbReference type="NCBI Taxonomy" id="2026885"/>
    <lineage>
        <taxon>Bacteria</taxon>
        <taxon>Candidatus Bipolaricaulota</taxon>
        <taxon>Candidatus Bipolaricaulia</taxon>
        <taxon>Candidatus Bipolaricaulales</taxon>
        <taxon>Candidatus Bipolaricaulaceae</taxon>
        <taxon>Candidatus Bipolaricaulis</taxon>
    </lineage>
</organism>
<dbReference type="Pfam" id="PF19571">
    <property type="entry name" value="ACT_8"/>
    <property type="match status" value="1"/>
</dbReference>
<evidence type="ECO:0000313" key="3">
    <source>
        <dbReference type="Proteomes" id="UP000249818"/>
    </source>
</evidence>
<gene>
    <name evidence="2" type="ORF">BARAN1_0124</name>
</gene>
<dbReference type="InterPro" id="IPR045865">
    <property type="entry name" value="ACT-like_dom_sf"/>
</dbReference>
<dbReference type="RefSeq" id="WP_122030413.1">
    <property type="nucleotide sequence ID" value="NZ_LS483254.1"/>
</dbReference>
<feature type="domain" description="ACT" evidence="1">
    <location>
        <begin position="69"/>
        <end position="124"/>
    </location>
</feature>
<dbReference type="OrthoDB" id="1438443at2"/>
<sequence>MKEFSFILGNNPGALAEISEELGAEHVNLEAVAGLTVLDEGVISIVTDNADKTRKVLRAKGVEFEEREALVMALPHQPGQLASILSRLADEGINVLSCYCTVEKNQIVLTVDQVDRAKAIFRIP</sequence>
<accession>A0A2X3KYY1</accession>
<dbReference type="PANTHER" id="PTHR40099:SF1">
    <property type="entry name" value="ACETOLACTATE SYNTHASE, SMALL SUBUNIT"/>
    <property type="match status" value="1"/>
</dbReference>
<dbReference type="AlphaFoldDB" id="A0A2X3KYY1"/>
<dbReference type="SUPFAM" id="SSF55021">
    <property type="entry name" value="ACT-like"/>
    <property type="match status" value="2"/>
</dbReference>
<evidence type="ECO:0000259" key="1">
    <source>
        <dbReference type="PROSITE" id="PS51671"/>
    </source>
</evidence>
<dbReference type="PANTHER" id="PTHR40099">
    <property type="entry name" value="ACETOLACTATE SYNTHASE, SMALL SUBUNIT"/>
    <property type="match status" value="1"/>
</dbReference>
<proteinExistence type="predicted"/>
<dbReference type="EMBL" id="LS483254">
    <property type="protein sequence ID" value="SQD92149.1"/>
    <property type="molecule type" value="Genomic_DNA"/>
</dbReference>
<dbReference type="InterPro" id="IPR002912">
    <property type="entry name" value="ACT_dom"/>
</dbReference>
<evidence type="ECO:0000313" key="2">
    <source>
        <dbReference type="EMBL" id="SQD92149.1"/>
    </source>
</evidence>
<dbReference type="PROSITE" id="PS51671">
    <property type="entry name" value="ACT"/>
    <property type="match status" value="1"/>
</dbReference>
<dbReference type="Proteomes" id="UP000249818">
    <property type="component" value="Chromosome BARAN1"/>
</dbReference>
<dbReference type="Gene3D" id="3.30.2130.10">
    <property type="entry name" value="VC0802-like"/>
    <property type="match status" value="1"/>
</dbReference>
<protein>
    <submittedName>
        <fullName evidence="2">Amino acid-binding ACT domain protein</fullName>
    </submittedName>
</protein>
<keyword evidence="3" id="KW-1185">Reference proteome</keyword>